<keyword evidence="2" id="KW-1185">Reference proteome</keyword>
<evidence type="ECO:0000313" key="2">
    <source>
        <dbReference type="Proteomes" id="UP001331691"/>
    </source>
</evidence>
<comment type="caution">
    <text evidence="1">The sequence shown here is derived from an EMBL/GenBank/DDBJ whole genome shotgun (WGS) entry which is preliminary data.</text>
</comment>
<dbReference type="RefSeq" id="WP_331388069.1">
    <property type="nucleotide sequence ID" value="NZ_JAZKKV010000001.1"/>
</dbReference>
<organism evidence="1 2">
    <name type="scientific">Kluyvera ascorbata</name>
    <dbReference type="NCBI Taxonomy" id="51288"/>
    <lineage>
        <taxon>Bacteria</taxon>
        <taxon>Pseudomonadati</taxon>
        <taxon>Pseudomonadota</taxon>
        <taxon>Gammaproteobacteria</taxon>
        <taxon>Enterobacterales</taxon>
        <taxon>Enterobacteriaceae</taxon>
        <taxon>Kluyvera</taxon>
    </lineage>
</organism>
<dbReference type="EMBL" id="JAZKKV010000001">
    <property type="protein sequence ID" value="MEE9654124.1"/>
    <property type="molecule type" value="Genomic_DNA"/>
</dbReference>
<evidence type="ECO:0008006" key="3">
    <source>
        <dbReference type="Google" id="ProtNLM"/>
    </source>
</evidence>
<dbReference type="PROSITE" id="PS51257">
    <property type="entry name" value="PROKAR_LIPOPROTEIN"/>
    <property type="match status" value="1"/>
</dbReference>
<accession>A0AB35X3H9</accession>
<name>A0AB35X3H9_9ENTR</name>
<dbReference type="AlphaFoldDB" id="A0AB35X3H9"/>
<reference evidence="1 2" key="1">
    <citation type="submission" date="2023-10" db="EMBL/GenBank/DDBJ databases">
        <title>Wastewater isolates of ESBL- and carbapenemase-producing Gram-negative bacteria from New Zealand.</title>
        <authorList>
            <person name="Straub C."/>
            <person name="Weaver L."/>
            <person name="Cornelius A."/>
            <person name="Mcgill E."/>
            <person name="Dyet K."/>
            <person name="White L."/>
            <person name="Pattis I."/>
        </authorList>
    </citation>
    <scope>NUCLEOTIDE SEQUENCE [LARGE SCALE GENOMIC DNA]</scope>
    <source>
        <strain evidence="1 2">ESBL09</strain>
    </source>
</reference>
<dbReference type="Proteomes" id="UP001331691">
    <property type="component" value="Unassembled WGS sequence"/>
</dbReference>
<gene>
    <name evidence="1" type="ORF">V4836_08125</name>
</gene>
<proteinExistence type="predicted"/>
<evidence type="ECO:0000313" key="1">
    <source>
        <dbReference type="EMBL" id="MEE9654124.1"/>
    </source>
</evidence>
<sequence length="126" mass="13877">MKKLVMAVIAVSVLVGCAENPRITAARAYVQVNSPMKFDKEQCDLKRQQVEYFIAKHSPTKIEISTPTTIQTYNQINTSLNVVTWGAAAHRLNTSTGCQIDINAVTWGGTDFIAIETIMKEVKSSS</sequence>
<protein>
    <recommendedName>
        <fullName evidence="3">Lipoprotein</fullName>
    </recommendedName>
</protein>